<accession>A0ABP8CA25</accession>
<dbReference type="InterPro" id="IPR038668">
    <property type="entry name" value="Lipid-bd_sf"/>
</dbReference>
<proteinExistence type="predicted"/>
<dbReference type="Gene3D" id="2.40.128.220">
    <property type="match status" value="1"/>
</dbReference>
<dbReference type="EMBL" id="BAABCA010000004">
    <property type="protein sequence ID" value="GAA4236275.1"/>
    <property type="molecule type" value="Genomic_DNA"/>
</dbReference>
<protein>
    <recommendedName>
        <fullName evidence="3">Lipid-binding hydrolase</fullName>
    </recommendedName>
</protein>
<evidence type="ECO:0000313" key="2">
    <source>
        <dbReference type="Proteomes" id="UP001501496"/>
    </source>
</evidence>
<dbReference type="RefSeq" id="WP_344788094.1">
    <property type="nucleotide sequence ID" value="NZ_BAABCA010000004.1"/>
</dbReference>
<comment type="caution">
    <text evidence="1">The sequence shown here is derived from an EMBL/GenBank/DDBJ whole genome shotgun (WGS) entry which is preliminary data.</text>
</comment>
<evidence type="ECO:0000313" key="1">
    <source>
        <dbReference type="EMBL" id="GAA4236275.1"/>
    </source>
</evidence>
<evidence type="ECO:0008006" key="3">
    <source>
        <dbReference type="Google" id="ProtNLM"/>
    </source>
</evidence>
<name>A0ABP8CA25_9FLAO</name>
<dbReference type="PROSITE" id="PS51257">
    <property type="entry name" value="PROKAR_LIPOPROTEIN"/>
    <property type="match status" value="1"/>
</dbReference>
<sequence length="177" mass="19826">MKHKIILNKLSYLLLGLVFITFFVSCDQVESEPDSSPILIEDITGSWYIIGLEADGETPAYNGDYVKFDIYNTSENNSDFWMDDHGDFFEIKSKATIDLSSLTFSSEANTEELYSEGTVTISNGVITKNSFTTTGSGTTVDAINFEAEFSWDPGTTYLFKGHKRTAFPEDENPHYSN</sequence>
<organism evidence="1 2">
    <name type="scientific">Postechiella marina</name>
    <dbReference type="NCBI Taxonomy" id="943941"/>
    <lineage>
        <taxon>Bacteria</taxon>
        <taxon>Pseudomonadati</taxon>
        <taxon>Bacteroidota</taxon>
        <taxon>Flavobacteriia</taxon>
        <taxon>Flavobacteriales</taxon>
        <taxon>Flavobacteriaceae</taxon>
        <taxon>Postechiella</taxon>
    </lineage>
</organism>
<dbReference type="Pfam" id="PF12888">
    <property type="entry name" value="Lipid_bd"/>
    <property type="match status" value="1"/>
</dbReference>
<keyword evidence="2" id="KW-1185">Reference proteome</keyword>
<dbReference type="Proteomes" id="UP001501496">
    <property type="component" value="Unassembled WGS sequence"/>
</dbReference>
<gene>
    <name evidence="1" type="ORF">GCM10022291_20230</name>
</gene>
<dbReference type="InterPro" id="IPR024404">
    <property type="entry name" value="Lipid-bd_put"/>
</dbReference>
<reference evidence="2" key="1">
    <citation type="journal article" date="2019" name="Int. J. Syst. Evol. Microbiol.">
        <title>The Global Catalogue of Microorganisms (GCM) 10K type strain sequencing project: providing services to taxonomists for standard genome sequencing and annotation.</title>
        <authorList>
            <consortium name="The Broad Institute Genomics Platform"/>
            <consortium name="The Broad Institute Genome Sequencing Center for Infectious Disease"/>
            <person name="Wu L."/>
            <person name="Ma J."/>
        </authorList>
    </citation>
    <scope>NUCLEOTIDE SEQUENCE [LARGE SCALE GENOMIC DNA]</scope>
    <source>
        <strain evidence="2">JCM 17630</strain>
    </source>
</reference>